<keyword evidence="1" id="KW-0732">Signal</keyword>
<dbReference type="AlphaFoldDB" id="A0A224XUQ9"/>
<reference evidence="2" key="1">
    <citation type="journal article" date="2018" name="PLoS Negl. Trop. Dis.">
        <title>An insight into the salivary gland and fat body transcriptome of Panstrongylus lignarius (Hemiptera: Heteroptera), the main vector of Chagas disease in Peru.</title>
        <authorList>
            <person name="Nevoa J.C."/>
            <person name="Mendes M.T."/>
            <person name="da Silva M.V."/>
            <person name="Soares S.C."/>
            <person name="Oliveira C.J.F."/>
            <person name="Ribeiro J.M.C."/>
        </authorList>
    </citation>
    <scope>NUCLEOTIDE SEQUENCE</scope>
</reference>
<evidence type="ECO:0000256" key="1">
    <source>
        <dbReference type="SAM" id="SignalP"/>
    </source>
</evidence>
<feature type="signal peptide" evidence="1">
    <location>
        <begin position="1"/>
        <end position="23"/>
    </location>
</feature>
<feature type="chain" id="PRO_5012397924" evidence="1">
    <location>
        <begin position="24"/>
        <end position="99"/>
    </location>
</feature>
<organism evidence="2">
    <name type="scientific">Panstrongylus lignarius</name>
    <dbReference type="NCBI Taxonomy" id="156445"/>
    <lineage>
        <taxon>Eukaryota</taxon>
        <taxon>Metazoa</taxon>
        <taxon>Ecdysozoa</taxon>
        <taxon>Arthropoda</taxon>
        <taxon>Hexapoda</taxon>
        <taxon>Insecta</taxon>
        <taxon>Pterygota</taxon>
        <taxon>Neoptera</taxon>
        <taxon>Paraneoptera</taxon>
        <taxon>Hemiptera</taxon>
        <taxon>Heteroptera</taxon>
        <taxon>Panheteroptera</taxon>
        <taxon>Cimicomorpha</taxon>
        <taxon>Reduviidae</taxon>
        <taxon>Triatominae</taxon>
        <taxon>Panstrongylus</taxon>
    </lineage>
</organism>
<accession>A0A224XUQ9</accession>
<dbReference type="EMBL" id="GFTR01001532">
    <property type="protein sequence ID" value="JAW14894.1"/>
    <property type="molecule type" value="Transcribed_RNA"/>
</dbReference>
<evidence type="ECO:0000313" key="2">
    <source>
        <dbReference type="EMBL" id="JAW14894.1"/>
    </source>
</evidence>
<sequence>MPASLLPTELLVLLSSSEPLSNAVAMPVVIVGPQQTKLINTLVTAKNTSVITKGKPAMPKIVNGLTGGGLGGATGQLSSQSIQLQGGMSLLIPWLHGVI</sequence>
<proteinExistence type="predicted"/>
<name>A0A224XUQ9_9HEMI</name>
<protein>
    <submittedName>
        <fullName evidence="2">Putative secreted protein</fullName>
    </submittedName>
</protein>